<evidence type="ECO:0000313" key="1">
    <source>
        <dbReference type="EMBL" id="VDO22192.1"/>
    </source>
</evidence>
<proteinExistence type="predicted"/>
<reference evidence="3" key="1">
    <citation type="submission" date="2017-02" db="UniProtKB">
        <authorList>
            <consortium name="WormBaseParasite"/>
        </authorList>
    </citation>
    <scope>IDENTIFICATION</scope>
</reference>
<gene>
    <name evidence="1" type="ORF">HPLM_LOCUS4014</name>
</gene>
<organism evidence="3">
    <name type="scientific">Haemonchus placei</name>
    <name type="common">Barber's pole worm</name>
    <dbReference type="NCBI Taxonomy" id="6290"/>
    <lineage>
        <taxon>Eukaryota</taxon>
        <taxon>Metazoa</taxon>
        <taxon>Ecdysozoa</taxon>
        <taxon>Nematoda</taxon>
        <taxon>Chromadorea</taxon>
        <taxon>Rhabditida</taxon>
        <taxon>Rhabditina</taxon>
        <taxon>Rhabditomorpha</taxon>
        <taxon>Strongyloidea</taxon>
        <taxon>Trichostrongylidae</taxon>
        <taxon>Haemonchus</taxon>
    </lineage>
</organism>
<dbReference type="WBParaSite" id="HPLM_0000402201-mRNA-1">
    <property type="protein sequence ID" value="HPLM_0000402201-mRNA-1"/>
    <property type="gene ID" value="HPLM_0000402201"/>
</dbReference>
<protein>
    <submittedName>
        <fullName evidence="3">Pkinase_fungal domain-containing protein</fullName>
    </submittedName>
</protein>
<reference evidence="1 2" key="2">
    <citation type="submission" date="2018-11" db="EMBL/GenBank/DDBJ databases">
        <authorList>
            <consortium name="Pathogen Informatics"/>
        </authorList>
    </citation>
    <scope>NUCLEOTIDE SEQUENCE [LARGE SCALE GENOMIC DNA]</scope>
    <source>
        <strain evidence="1 2">MHpl1</strain>
    </source>
</reference>
<accession>A0A0N4W2Q4</accession>
<evidence type="ECO:0000313" key="3">
    <source>
        <dbReference type="WBParaSite" id="HPLM_0000402201-mRNA-1"/>
    </source>
</evidence>
<name>A0A0N4W2Q4_HAEPC</name>
<dbReference type="EMBL" id="UZAF01016164">
    <property type="protein sequence ID" value="VDO22192.1"/>
    <property type="molecule type" value="Genomic_DNA"/>
</dbReference>
<sequence length="82" mass="9245">MLHDGYLLLNGKRGGATSSILDFRRLFVKLLSLYKIFGQVHDDDTPYDFDIVQDPTSASTKQVGTNIWRVVERGSACLEKIL</sequence>
<dbReference type="OrthoDB" id="5874782at2759"/>
<dbReference type="AlphaFoldDB" id="A0A0N4W2Q4"/>
<dbReference type="Proteomes" id="UP000268014">
    <property type="component" value="Unassembled WGS sequence"/>
</dbReference>
<evidence type="ECO:0000313" key="2">
    <source>
        <dbReference type="Proteomes" id="UP000268014"/>
    </source>
</evidence>
<keyword evidence="2" id="KW-1185">Reference proteome</keyword>